<dbReference type="PANTHER" id="PTHR47894:SF1">
    <property type="entry name" value="HTH-TYPE TRANSCRIPTIONAL REGULATOR VQSM"/>
    <property type="match status" value="1"/>
</dbReference>
<gene>
    <name evidence="5" type="ordered locus">PA14_22640</name>
</gene>
<dbReference type="InterPro" id="IPR032687">
    <property type="entry name" value="AraC-type_N"/>
</dbReference>
<dbReference type="SMART" id="SM00342">
    <property type="entry name" value="HTH_ARAC"/>
    <property type="match status" value="1"/>
</dbReference>
<dbReference type="Proteomes" id="UP000000653">
    <property type="component" value="Chromosome"/>
</dbReference>
<sequence length="337" mass="38230">MPERTTLSSWVQGIVLALELEGLDGRQLFAELGLDYQALQDPDARFPQDAMSRLWQRAVALSGNPAIALNIARVRRPAFHVVGYALMSSRNLAEGFARLERYQRIIAEASDLTFCRTPQGYRLGVTVHGDRLPAPPQSAECSLAYLVDMVRWITGRPLDPLAVELPGAPREPLAPYAELFRAPLRFHAEEFALVFSRVDLETPLPSANEALAQLHDRFAGEYLARFSTSRITHLARQTLCRLLPQGEPKRERVAQALHLSQRTLQRRLQEEGTSYQQLLDDTRRDMADQYLQQPGLTLLEVAYLLGFADPSNFFRAFRRWFGCTPNEYRARRQGRPG</sequence>
<organism evidence="5 6">
    <name type="scientific">Pseudomonas aeruginosa (strain UCBPP-PA14)</name>
    <dbReference type="NCBI Taxonomy" id="208963"/>
    <lineage>
        <taxon>Bacteria</taxon>
        <taxon>Pseudomonadati</taxon>
        <taxon>Pseudomonadota</taxon>
        <taxon>Gammaproteobacteria</taxon>
        <taxon>Pseudomonadales</taxon>
        <taxon>Pseudomonadaceae</taxon>
        <taxon>Pseudomonas</taxon>
    </lineage>
</organism>
<dbReference type="BioCyc" id="PAER208963:G1G74-1886-MONOMER"/>
<dbReference type="InterPro" id="IPR020449">
    <property type="entry name" value="Tscrpt_reg_AraC-type_HTH"/>
</dbReference>
<dbReference type="PRINTS" id="PR00032">
    <property type="entry name" value="HTHARAC"/>
</dbReference>
<evidence type="ECO:0000259" key="4">
    <source>
        <dbReference type="PROSITE" id="PS01124"/>
    </source>
</evidence>
<dbReference type="EMBL" id="CP000438">
    <property type="protein sequence ID" value="ABJ12441.1"/>
    <property type="molecule type" value="Genomic_DNA"/>
</dbReference>
<keyword evidence="3" id="KW-0804">Transcription</keyword>
<dbReference type="PANTHER" id="PTHR47894">
    <property type="entry name" value="HTH-TYPE TRANSCRIPTIONAL REGULATOR GADX"/>
    <property type="match status" value="1"/>
</dbReference>
<dbReference type="GO" id="GO:0000976">
    <property type="term" value="F:transcription cis-regulatory region binding"/>
    <property type="evidence" value="ECO:0007669"/>
    <property type="project" value="TreeGrafter"/>
</dbReference>
<dbReference type="SUPFAM" id="SSF46689">
    <property type="entry name" value="Homeodomain-like"/>
    <property type="match status" value="1"/>
</dbReference>
<protein>
    <submittedName>
        <fullName evidence="5">Putative transcriptional regulator, AraC family</fullName>
    </submittedName>
</protein>
<dbReference type="RefSeq" id="WP_003138428.1">
    <property type="nucleotide sequence ID" value="NC_008463.1"/>
</dbReference>
<name>A0A0H2ZDM6_PSEAB</name>
<dbReference type="GO" id="GO:0003700">
    <property type="term" value="F:DNA-binding transcription factor activity"/>
    <property type="evidence" value="ECO:0007669"/>
    <property type="project" value="InterPro"/>
</dbReference>
<keyword evidence="2" id="KW-0238">DNA-binding</keyword>
<accession>A0A0H2ZDM6</accession>
<dbReference type="HOGENOM" id="CLU_047522_1_1_6"/>
<evidence type="ECO:0000313" key="6">
    <source>
        <dbReference type="Proteomes" id="UP000000653"/>
    </source>
</evidence>
<dbReference type="AlphaFoldDB" id="A0A0H2ZDM6"/>
<dbReference type="InterPro" id="IPR009057">
    <property type="entry name" value="Homeodomain-like_sf"/>
</dbReference>
<dbReference type="GO" id="GO:0005829">
    <property type="term" value="C:cytosol"/>
    <property type="evidence" value="ECO:0007669"/>
    <property type="project" value="TreeGrafter"/>
</dbReference>
<keyword evidence="1" id="KW-0805">Transcription regulation</keyword>
<dbReference type="Gene3D" id="1.10.10.60">
    <property type="entry name" value="Homeodomain-like"/>
    <property type="match status" value="1"/>
</dbReference>
<evidence type="ECO:0000256" key="3">
    <source>
        <dbReference type="ARBA" id="ARBA00023163"/>
    </source>
</evidence>
<evidence type="ECO:0000256" key="2">
    <source>
        <dbReference type="ARBA" id="ARBA00023125"/>
    </source>
</evidence>
<proteinExistence type="predicted"/>
<dbReference type="PROSITE" id="PS01124">
    <property type="entry name" value="HTH_ARAC_FAMILY_2"/>
    <property type="match status" value="1"/>
</dbReference>
<reference evidence="5 6" key="1">
    <citation type="journal article" date="2006" name="Genome Biol.">
        <title>Genomic analysis reveals that Pseudomonas aeruginosa virulence is combinatorial.</title>
        <authorList>
            <person name="Lee D.G."/>
            <person name="Urbach J.M."/>
            <person name="Wu G."/>
            <person name="Liberati N.T."/>
            <person name="Feinbaum R.L."/>
            <person name="Miyata S."/>
            <person name="Diggins L.T."/>
            <person name="He J."/>
            <person name="Saucier M."/>
            <person name="Deziel E."/>
            <person name="Friedman L."/>
            <person name="Li L."/>
            <person name="Grills G."/>
            <person name="Montgomery K."/>
            <person name="Kucherlapati R."/>
            <person name="Rahme L.G."/>
            <person name="Ausubel F.M."/>
        </authorList>
    </citation>
    <scope>NUCLEOTIDE SEQUENCE [LARGE SCALE GENOMIC DNA]</scope>
    <source>
        <strain evidence="5 6">UCBPP-PA14</strain>
    </source>
</reference>
<dbReference type="InterPro" id="IPR018060">
    <property type="entry name" value="HTH_AraC"/>
</dbReference>
<dbReference type="Pfam" id="PF12833">
    <property type="entry name" value="HTH_18"/>
    <property type="match status" value="1"/>
</dbReference>
<evidence type="ECO:0000313" key="5">
    <source>
        <dbReference type="EMBL" id="ABJ12441.1"/>
    </source>
</evidence>
<feature type="domain" description="HTH araC/xylS-type" evidence="4">
    <location>
        <begin position="229"/>
        <end position="331"/>
    </location>
</feature>
<dbReference type="Pfam" id="PF12625">
    <property type="entry name" value="Arabinose_bd"/>
    <property type="match status" value="1"/>
</dbReference>
<evidence type="ECO:0000256" key="1">
    <source>
        <dbReference type="ARBA" id="ARBA00023015"/>
    </source>
</evidence>
<dbReference type="KEGG" id="pau:PA14_22640"/>